<feature type="repeat" description="RCC1" evidence="2">
    <location>
        <begin position="311"/>
        <end position="351"/>
    </location>
</feature>
<gene>
    <name evidence="4" type="ORF">N0F65_009961</name>
</gene>
<dbReference type="PROSITE" id="PS00626">
    <property type="entry name" value="RCC1_2"/>
    <property type="match status" value="2"/>
</dbReference>
<reference evidence="4" key="1">
    <citation type="submission" date="2022-11" db="EMBL/GenBank/DDBJ databases">
        <authorList>
            <person name="Morgan W.R."/>
            <person name="Tartar A."/>
        </authorList>
    </citation>
    <scope>NUCLEOTIDE SEQUENCE</scope>
    <source>
        <strain evidence="4">ARSEF 373</strain>
    </source>
</reference>
<feature type="domain" description="RCC1-like" evidence="3">
    <location>
        <begin position="157"/>
        <end position="401"/>
    </location>
</feature>
<name>A0AAV2YW56_9STRA</name>
<dbReference type="Proteomes" id="UP001146120">
    <property type="component" value="Unassembled WGS sequence"/>
</dbReference>
<evidence type="ECO:0000256" key="1">
    <source>
        <dbReference type="ARBA" id="ARBA00022737"/>
    </source>
</evidence>
<feature type="repeat" description="RCC1" evidence="2">
    <location>
        <begin position="201"/>
        <end position="252"/>
    </location>
</feature>
<dbReference type="EMBL" id="DAKRPA010000134">
    <property type="protein sequence ID" value="DAZ97478.1"/>
    <property type="molecule type" value="Genomic_DNA"/>
</dbReference>
<keyword evidence="5" id="KW-1185">Reference proteome</keyword>
<feature type="repeat" description="RCC1" evidence="2">
    <location>
        <begin position="253"/>
        <end position="310"/>
    </location>
</feature>
<feature type="repeat" description="RCC1" evidence="2">
    <location>
        <begin position="88"/>
        <end position="141"/>
    </location>
</feature>
<dbReference type="PANTHER" id="PTHR22870">
    <property type="entry name" value="REGULATOR OF CHROMOSOME CONDENSATION"/>
    <property type="match status" value="1"/>
</dbReference>
<comment type="caution">
    <text evidence="4">The sequence shown here is derived from an EMBL/GenBank/DDBJ whole genome shotgun (WGS) entry which is preliminary data.</text>
</comment>
<proteinExistence type="predicted"/>
<organism evidence="4 5">
    <name type="scientific">Lagenidium giganteum</name>
    <dbReference type="NCBI Taxonomy" id="4803"/>
    <lineage>
        <taxon>Eukaryota</taxon>
        <taxon>Sar</taxon>
        <taxon>Stramenopiles</taxon>
        <taxon>Oomycota</taxon>
        <taxon>Peronosporomycetes</taxon>
        <taxon>Pythiales</taxon>
        <taxon>Pythiaceae</taxon>
    </lineage>
</organism>
<sequence length="416" mass="44104">MVLLMRVRTRAAAAARAASKRASYSTQSSVWLWGTGNDGQLGHGPVIKAGIRNAYEELTPKLVQAFEGASIVKMDLGVTHSAAIDASGRLYTWGSNKYNKLGLTGCNSEMETEPRLVEALDGIEIVDVSCGHYHTAAVDKDGKMYSWGWGSSTLKGCGALGHAGGQDEATPRLVSTLVEQGVPVAQVACGEFHTTVLSQDGELWICGNGEYGRLGSGDSVNYEVPEPVEFFAKDNITSIAAGKDFSFAITDDGELYGWGGNSSSQLGQGGGMAVDLHRMESIPALIEALGSERVTQVAAGVDHAAAVTEDGRMFMWGAKLWQEPHQMAGLNDHRVVQVACGSGYTAALTDDGMLFTFGKGSSNALGHGDRKNQLQPVPVAALSNYKLTSIVCGDHHMGAISEPHSEAADKDFSFRE</sequence>
<dbReference type="Pfam" id="PF00415">
    <property type="entry name" value="RCC1"/>
    <property type="match status" value="2"/>
</dbReference>
<feature type="repeat" description="RCC1" evidence="2">
    <location>
        <begin position="142"/>
        <end position="200"/>
    </location>
</feature>
<feature type="repeat" description="RCC1" evidence="2">
    <location>
        <begin position="352"/>
        <end position="403"/>
    </location>
</feature>
<evidence type="ECO:0000256" key="2">
    <source>
        <dbReference type="PROSITE-ProRule" id="PRU00235"/>
    </source>
</evidence>
<protein>
    <recommendedName>
        <fullName evidence="3">RCC1-like domain-containing protein</fullName>
    </recommendedName>
</protein>
<dbReference type="InterPro" id="IPR058923">
    <property type="entry name" value="RCC1-like_dom"/>
</dbReference>
<dbReference type="AlphaFoldDB" id="A0AAV2YW56"/>
<dbReference type="PRINTS" id="PR00633">
    <property type="entry name" value="RCCNDNSATION"/>
</dbReference>
<feature type="repeat" description="RCC1" evidence="2">
    <location>
        <begin position="28"/>
        <end position="87"/>
    </location>
</feature>
<dbReference type="InterPro" id="IPR000408">
    <property type="entry name" value="Reg_chr_condens"/>
</dbReference>
<dbReference type="PROSITE" id="PS50012">
    <property type="entry name" value="RCC1_3"/>
    <property type="match status" value="7"/>
</dbReference>
<evidence type="ECO:0000313" key="4">
    <source>
        <dbReference type="EMBL" id="DAZ97478.1"/>
    </source>
</evidence>
<dbReference type="Gene3D" id="2.130.10.30">
    <property type="entry name" value="Regulator of chromosome condensation 1/beta-lactamase-inhibitor protein II"/>
    <property type="match status" value="3"/>
</dbReference>
<dbReference type="SUPFAM" id="SSF50985">
    <property type="entry name" value="RCC1/BLIP-II"/>
    <property type="match status" value="1"/>
</dbReference>
<dbReference type="InterPro" id="IPR051210">
    <property type="entry name" value="Ub_ligase/GEF_domain"/>
</dbReference>
<evidence type="ECO:0000259" key="3">
    <source>
        <dbReference type="Pfam" id="PF25390"/>
    </source>
</evidence>
<reference evidence="4" key="2">
    <citation type="journal article" date="2023" name="Microbiol Resour">
        <title>Decontamination and Annotation of the Draft Genome Sequence of the Oomycete Lagenidium giganteum ARSEF 373.</title>
        <authorList>
            <person name="Morgan W.R."/>
            <person name="Tartar A."/>
        </authorList>
    </citation>
    <scope>NUCLEOTIDE SEQUENCE</scope>
    <source>
        <strain evidence="4">ARSEF 373</strain>
    </source>
</reference>
<evidence type="ECO:0000313" key="5">
    <source>
        <dbReference type="Proteomes" id="UP001146120"/>
    </source>
</evidence>
<dbReference type="InterPro" id="IPR009091">
    <property type="entry name" value="RCC1/BLIP-II"/>
</dbReference>
<accession>A0AAV2YW56</accession>
<dbReference type="Pfam" id="PF25390">
    <property type="entry name" value="WD40_RLD"/>
    <property type="match status" value="1"/>
</dbReference>
<keyword evidence="1" id="KW-0677">Repeat</keyword>
<dbReference type="PANTHER" id="PTHR22870:SF408">
    <property type="entry name" value="OS09G0560450 PROTEIN"/>
    <property type="match status" value="1"/>
</dbReference>